<evidence type="ECO:0000256" key="2">
    <source>
        <dbReference type="PROSITE-ProRule" id="PRU00339"/>
    </source>
</evidence>
<dbReference type="SUPFAM" id="SSF48452">
    <property type="entry name" value="TPR-like"/>
    <property type="match status" value="1"/>
</dbReference>
<dbReference type="InterPro" id="IPR001789">
    <property type="entry name" value="Sig_transdc_resp-reg_receiver"/>
</dbReference>
<dbReference type="PROSITE" id="PS50005">
    <property type="entry name" value="TPR"/>
    <property type="match status" value="1"/>
</dbReference>
<dbReference type="AlphaFoldDB" id="A0A3P3QMN6"/>
<dbReference type="PANTHER" id="PTHR43228">
    <property type="entry name" value="TWO-COMPONENT RESPONSE REGULATOR"/>
    <property type="match status" value="1"/>
</dbReference>
<dbReference type="SUPFAM" id="SSF52172">
    <property type="entry name" value="CheY-like"/>
    <property type="match status" value="1"/>
</dbReference>
<dbReference type="RefSeq" id="WP_046520912.1">
    <property type="nucleotide sequence ID" value="NZ_LAVS01000087.1"/>
</dbReference>
<sequence length="543" mass="61951">MDQSFFRCKKVLVIDDCAPVRATVKGMLQQMGFEAIHLAKDAGEAMQKCIDMPFDFILCDFNLGDCKDGYQLFEALKKQQLLAPLCCFIVISAEAQSQIVHGVIELQPDDYLLKPFTAPALEERISKAIRHRIELRKVFFRLFEQDYAEACRECDLVIRTKADYALQAMRVKGELLLKLAQYDKAELFYQNVMQQKAYSWARLGHAISCFYLERWEDTELELADLTQFGDTKVEALDWLSRLYLRHGRYQLAFDTLSKAAALSPKNISRQKTLSNLCVILGHTDVAARIAGKIVQGARHSIDDTADNYLNHARALVDQAKSANVLEKAVILQNAGKLLDALHKRFNVEALKRETVLLRSRMYSCRGAIKEGRELMQQIQDLPLDDLSIDSCMDAAKAYFELGDLYSSQLCIDRLKTMLYDDDFLTETQRIMLQQEQNKHESLKQQIKQVNTEASDAYRLGQYGRAVSLFCETFDYMPTNPVIALNLLQAMSKSAGLTGETIHYAKSAARVLRQNKLEKNEQERFEKYVVTLKKTQPGLAQIQL</sequence>
<dbReference type="Proteomes" id="UP000276260">
    <property type="component" value="Unassembled WGS sequence"/>
</dbReference>
<feature type="modified residue" description="4-aspartylphosphate" evidence="1">
    <location>
        <position position="60"/>
    </location>
</feature>
<comment type="caution">
    <text evidence="5">The sequence shown here is derived from an EMBL/GenBank/DDBJ whole genome shotgun (WGS) entry which is preliminary data.</text>
</comment>
<dbReference type="Pfam" id="PF00072">
    <property type="entry name" value="Response_reg"/>
    <property type="match status" value="1"/>
</dbReference>
<evidence type="ECO:0000259" key="4">
    <source>
        <dbReference type="PROSITE" id="PS50110"/>
    </source>
</evidence>
<dbReference type="InterPro" id="IPR052048">
    <property type="entry name" value="ST_Response_Regulator"/>
</dbReference>
<evidence type="ECO:0000256" key="1">
    <source>
        <dbReference type="PROSITE-ProRule" id="PRU00169"/>
    </source>
</evidence>
<organism evidence="5 6">
    <name type="scientific">Rheinheimera mesophila</name>
    <dbReference type="NCBI Taxonomy" id="1547515"/>
    <lineage>
        <taxon>Bacteria</taxon>
        <taxon>Pseudomonadati</taxon>
        <taxon>Pseudomonadota</taxon>
        <taxon>Gammaproteobacteria</taxon>
        <taxon>Chromatiales</taxon>
        <taxon>Chromatiaceae</taxon>
        <taxon>Rheinheimera</taxon>
    </lineage>
</organism>
<keyword evidence="3" id="KW-0175">Coiled coil</keyword>
<feature type="domain" description="Response regulatory" evidence="4">
    <location>
        <begin position="10"/>
        <end position="129"/>
    </location>
</feature>
<reference evidence="5 6" key="1">
    <citation type="submission" date="2018-11" db="EMBL/GenBank/DDBJ databases">
        <title>Draft genome analysis of Rheinheimera mesophila isolated from an industrial waste site.</title>
        <authorList>
            <person name="Yu Q."/>
            <person name="Qi Y."/>
            <person name="Zhang H."/>
            <person name="Lu Y."/>
            <person name="Pu J."/>
        </authorList>
    </citation>
    <scope>NUCLEOTIDE SEQUENCE [LARGE SCALE GENOMIC DNA]</scope>
    <source>
        <strain evidence="5 6">IITR13</strain>
    </source>
</reference>
<proteinExistence type="predicted"/>
<dbReference type="Gene3D" id="1.25.40.10">
    <property type="entry name" value="Tetratricopeptide repeat domain"/>
    <property type="match status" value="1"/>
</dbReference>
<dbReference type="InterPro" id="IPR019734">
    <property type="entry name" value="TPR_rpt"/>
</dbReference>
<evidence type="ECO:0000256" key="3">
    <source>
        <dbReference type="SAM" id="Coils"/>
    </source>
</evidence>
<dbReference type="EMBL" id="RRCF01000001">
    <property type="protein sequence ID" value="RRJ22517.1"/>
    <property type="molecule type" value="Genomic_DNA"/>
</dbReference>
<protein>
    <submittedName>
        <fullName evidence="5">Response regulator</fullName>
    </submittedName>
</protein>
<evidence type="ECO:0000313" key="6">
    <source>
        <dbReference type="Proteomes" id="UP000276260"/>
    </source>
</evidence>
<name>A0A3P3QMN6_9GAMM</name>
<dbReference type="Gene3D" id="3.40.50.2300">
    <property type="match status" value="1"/>
</dbReference>
<keyword evidence="6" id="KW-1185">Reference proteome</keyword>
<dbReference type="InterPro" id="IPR011006">
    <property type="entry name" value="CheY-like_superfamily"/>
</dbReference>
<gene>
    <name evidence="5" type="ORF">EIK76_00065</name>
</gene>
<keyword evidence="2" id="KW-0802">TPR repeat</keyword>
<dbReference type="PROSITE" id="PS50110">
    <property type="entry name" value="RESPONSE_REGULATORY"/>
    <property type="match status" value="1"/>
</dbReference>
<dbReference type="PANTHER" id="PTHR43228:SF1">
    <property type="entry name" value="TWO-COMPONENT RESPONSE REGULATOR ARR22"/>
    <property type="match status" value="1"/>
</dbReference>
<feature type="repeat" description="TPR" evidence="2">
    <location>
        <begin position="233"/>
        <end position="266"/>
    </location>
</feature>
<dbReference type="GO" id="GO:0000160">
    <property type="term" value="P:phosphorelay signal transduction system"/>
    <property type="evidence" value="ECO:0007669"/>
    <property type="project" value="InterPro"/>
</dbReference>
<dbReference type="SMART" id="SM00448">
    <property type="entry name" value="REC"/>
    <property type="match status" value="1"/>
</dbReference>
<keyword evidence="1" id="KW-0597">Phosphoprotein</keyword>
<feature type="coiled-coil region" evidence="3">
    <location>
        <begin position="432"/>
        <end position="459"/>
    </location>
</feature>
<dbReference type="InterPro" id="IPR011990">
    <property type="entry name" value="TPR-like_helical_dom_sf"/>
</dbReference>
<evidence type="ECO:0000313" key="5">
    <source>
        <dbReference type="EMBL" id="RRJ22517.1"/>
    </source>
</evidence>
<accession>A0A3P3QMN6</accession>
<dbReference type="CDD" id="cd17589">
    <property type="entry name" value="REC_TPR"/>
    <property type="match status" value="1"/>
</dbReference>
<dbReference type="OrthoDB" id="7298659at2"/>